<proteinExistence type="predicted"/>
<keyword evidence="2" id="KW-1185">Reference proteome</keyword>
<organism evidence="1 2">
    <name type="scientific">Anaeromicrobium sediminis</name>
    <dbReference type="NCBI Taxonomy" id="1478221"/>
    <lineage>
        <taxon>Bacteria</taxon>
        <taxon>Bacillati</taxon>
        <taxon>Bacillota</taxon>
        <taxon>Clostridia</taxon>
        <taxon>Peptostreptococcales</taxon>
        <taxon>Thermotaleaceae</taxon>
        <taxon>Anaeromicrobium</taxon>
    </lineage>
</organism>
<protein>
    <submittedName>
        <fullName evidence="1">Uncharacterized protein</fullName>
    </submittedName>
</protein>
<evidence type="ECO:0000313" key="2">
    <source>
        <dbReference type="Proteomes" id="UP000216024"/>
    </source>
</evidence>
<name>A0A267MQ32_9FIRM</name>
<reference evidence="1 2" key="1">
    <citation type="submission" date="2017-06" db="EMBL/GenBank/DDBJ databases">
        <title>Draft genome sequence of anaerobic fermentative bacterium Anaeromicrobium sediminis DY2726D isolated from West Pacific Ocean sediments.</title>
        <authorList>
            <person name="Zeng X."/>
        </authorList>
    </citation>
    <scope>NUCLEOTIDE SEQUENCE [LARGE SCALE GENOMIC DNA]</scope>
    <source>
        <strain evidence="1 2">DY2726D</strain>
    </source>
</reference>
<dbReference type="Proteomes" id="UP000216024">
    <property type="component" value="Unassembled WGS sequence"/>
</dbReference>
<accession>A0A267MQ32</accession>
<dbReference type="OrthoDB" id="2111766at2"/>
<dbReference type="RefSeq" id="WP_095129763.1">
    <property type="nucleotide sequence ID" value="NZ_NIBG01000001.1"/>
</dbReference>
<dbReference type="AlphaFoldDB" id="A0A267MQ32"/>
<comment type="caution">
    <text evidence="1">The sequence shown here is derived from an EMBL/GenBank/DDBJ whole genome shotgun (WGS) entry which is preliminary data.</text>
</comment>
<gene>
    <name evidence="1" type="ORF">CCE28_00165</name>
</gene>
<evidence type="ECO:0000313" key="1">
    <source>
        <dbReference type="EMBL" id="PAB60883.1"/>
    </source>
</evidence>
<dbReference type="EMBL" id="NIBG01000001">
    <property type="protein sequence ID" value="PAB60883.1"/>
    <property type="molecule type" value="Genomic_DNA"/>
</dbReference>
<sequence length="234" mass="27687">MSNLPYPTTIKFYHDDPNLTVRFVKNIVPLFSNIKEFEVYRDEKQSPYIDEESNKVYRFVLKDDKDNELWLNTICGYSGTGPYSTQKILNIFGLKNDYKIEEKSYISESNLTPIHQINLLISKCEKDRFNDKENTNHYFWLNANFTYASQLYNTRKLLESFGYFTPAKSYAQFYDIEIPFNLQKFDKHDNYADFTINNVFFFNNELNDLPISTLETILKEIIQNNGGSVEILRL</sequence>